<keyword evidence="1" id="KW-1133">Transmembrane helix</keyword>
<dbReference type="AlphaFoldDB" id="A0A5B3G8J5"/>
<evidence type="ECO:0000313" key="3">
    <source>
        <dbReference type="Proteomes" id="UP000323567"/>
    </source>
</evidence>
<name>A0A5B3G8J5_9BACT</name>
<evidence type="ECO:0008006" key="4">
    <source>
        <dbReference type="Google" id="ProtNLM"/>
    </source>
</evidence>
<protein>
    <recommendedName>
        <fullName evidence="4">Baseplate protein J-like domain-containing protein</fullName>
    </recommendedName>
</protein>
<sequence length="280" mass="31244">MRTIEQIKESIAADFMRNEHVAELFAFTPGDSFTAHFSKVSVIGILFYIFAVAAWTLEKLFDTYRGEVDARIEEIIPHRPRWYRDKVLAFMKGKTLVPDTDRYDTEGMTEDAIAAARVVKHAVAAESADASLLTIKVAGEEGDKRCKLDAETETQLKAYIAEIKDAGVRTALVNTDPDRFSCQVEIYYDPMLVAETVEAACREAVREYIENLPFNGEYTNMALVDALQTVEGVRIVEFKGATRVAADETVVVPIDARCVPAAGYFTMEDVQLTLKAYGNE</sequence>
<dbReference type="EMBL" id="VVXK01000011">
    <property type="protein sequence ID" value="KAA2369895.1"/>
    <property type="molecule type" value="Genomic_DNA"/>
</dbReference>
<accession>A0A5B3G8J5</accession>
<dbReference type="RefSeq" id="WP_149887417.1">
    <property type="nucleotide sequence ID" value="NZ_DBEWHZ010000148.1"/>
</dbReference>
<dbReference type="Proteomes" id="UP000323567">
    <property type="component" value="Unassembled WGS sequence"/>
</dbReference>
<reference evidence="2 3" key="1">
    <citation type="journal article" date="2019" name="Nat. Med.">
        <title>A library of human gut bacterial isolates paired with longitudinal multiomics data enables mechanistic microbiome research.</title>
        <authorList>
            <person name="Poyet M."/>
            <person name="Groussin M."/>
            <person name="Gibbons S.M."/>
            <person name="Avila-Pacheco J."/>
            <person name="Jiang X."/>
            <person name="Kearney S.M."/>
            <person name="Perrotta A.R."/>
            <person name="Berdy B."/>
            <person name="Zhao S."/>
            <person name="Lieberman T.D."/>
            <person name="Swanson P.K."/>
            <person name="Smith M."/>
            <person name="Roesemann S."/>
            <person name="Alexander J.E."/>
            <person name="Rich S.A."/>
            <person name="Livny J."/>
            <person name="Vlamakis H."/>
            <person name="Clish C."/>
            <person name="Bullock K."/>
            <person name="Deik A."/>
            <person name="Scott J."/>
            <person name="Pierce K.A."/>
            <person name="Xavier R.J."/>
            <person name="Alm E.J."/>
        </authorList>
    </citation>
    <scope>NUCLEOTIDE SEQUENCE [LARGE SCALE GENOMIC DNA]</scope>
    <source>
        <strain evidence="2 3">BIOML-A2</strain>
    </source>
</reference>
<comment type="caution">
    <text evidence="2">The sequence shown here is derived from an EMBL/GenBank/DDBJ whole genome shotgun (WGS) entry which is preliminary data.</text>
</comment>
<evidence type="ECO:0000256" key="1">
    <source>
        <dbReference type="SAM" id="Phobius"/>
    </source>
</evidence>
<keyword evidence="1" id="KW-0472">Membrane</keyword>
<keyword evidence="1" id="KW-0812">Transmembrane</keyword>
<gene>
    <name evidence="2" type="ORF">F2Y13_08910</name>
</gene>
<organism evidence="2 3">
    <name type="scientific">Alistipes shahii</name>
    <dbReference type="NCBI Taxonomy" id="328814"/>
    <lineage>
        <taxon>Bacteria</taxon>
        <taxon>Pseudomonadati</taxon>
        <taxon>Bacteroidota</taxon>
        <taxon>Bacteroidia</taxon>
        <taxon>Bacteroidales</taxon>
        <taxon>Rikenellaceae</taxon>
        <taxon>Alistipes</taxon>
    </lineage>
</organism>
<feature type="transmembrane region" description="Helical" evidence="1">
    <location>
        <begin position="37"/>
        <end position="57"/>
    </location>
</feature>
<evidence type="ECO:0000313" key="2">
    <source>
        <dbReference type="EMBL" id="KAA2369895.1"/>
    </source>
</evidence>
<proteinExistence type="predicted"/>